<dbReference type="RefSeq" id="WP_106524635.1">
    <property type="nucleotide sequence ID" value="NZ_PYGD01000010.1"/>
</dbReference>
<dbReference type="Proteomes" id="UP000240572">
    <property type="component" value="Unassembled WGS sequence"/>
</dbReference>
<dbReference type="InterPro" id="IPR019734">
    <property type="entry name" value="TPR_rpt"/>
</dbReference>
<dbReference type="EMBL" id="PYGD01000010">
    <property type="protein sequence ID" value="PSK89832.1"/>
    <property type="molecule type" value="Genomic_DNA"/>
</dbReference>
<name>A0A2P8CXZ8_9BACT</name>
<dbReference type="Gene3D" id="1.25.40.10">
    <property type="entry name" value="Tetratricopeptide repeat domain"/>
    <property type="match status" value="1"/>
</dbReference>
<evidence type="ECO:0000313" key="3">
    <source>
        <dbReference type="EMBL" id="PSK89832.1"/>
    </source>
</evidence>
<feature type="signal peptide" evidence="2">
    <location>
        <begin position="1"/>
        <end position="22"/>
    </location>
</feature>
<reference evidence="3 4" key="1">
    <citation type="submission" date="2018-03" db="EMBL/GenBank/DDBJ databases">
        <title>Genomic Encyclopedia of Type Strains, Phase III (KMG-III): the genomes of soil and plant-associated and newly described type strains.</title>
        <authorList>
            <person name="Whitman W."/>
        </authorList>
    </citation>
    <scope>NUCLEOTIDE SEQUENCE [LARGE SCALE GENOMIC DNA]</scope>
    <source>
        <strain evidence="3 4">CGMCC 1.12700</strain>
    </source>
</reference>
<dbReference type="InterPro" id="IPR011990">
    <property type="entry name" value="TPR-like_helical_dom_sf"/>
</dbReference>
<feature type="chain" id="PRO_5015126366" evidence="2">
    <location>
        <begin position="23"/>
        <end position="353"/>
    </location>
</feature>
<keyword evidence="1" id="KW-0802">TPR repeat</keyword>
<dbReference type="OrthoDB" id="793001at2"/>
<proteinExistence type="predicted"/>
<evidence type="ECO:0000256" key="1">
    <source>
        <dbReference type="PROSITE-ProRule" id="PRU00339"/>
    </source>
</evidence>
<comment type="caution">
    <text evidence="3">The sequence shown here is derived from an EMBL/GenBank/DDBJ whole genome shotgun (WGS) entry which is preliminary data.</text>
</comment>
<accession>A0A2P8CXZ8</accession>
<sequence>MIKLASILLAGTLVFTTYHAKAQDDLSPEVARMQENARTYLNRGDYANAIMMYSQAVRQAPGEVTLRRDLAYAYYLSGDAKKAKEIIDPVTGSSVADEQTYQLASVIEAKLNNRGKAKKLLNEGLGKFPNSGVLYNSKGNMLNAEKYDKDALVAWNTGIRVDPGFPLNYYSAAKAYYEQDQPVWTLTYGEIFINLEPATTRTTEIKKLMIEGYRKLLSPGKDEKLPDFNASSGAAAANDRNYVAAYKAAITRSAPAITEGLNTETLTMLRSRFMLEWMQRYANRYPSTLFTYQDKMLLEGHYDAYNQWLFGASDNSQEFSVWIKQNAKNYVAFENWKKSNPLQPAVSDPKPLK</sequence>
<keyword evidence="2" id="KW-0732">Signal</keyword>
<dbReference type="SUPFAM" id="SSF48452">
    <property type="entry name" value="TPR-like"/>
    <property type="match status" value="1"/>
</dbReference>
<gene>
    <name evidence="3" type="ORF">B0I18_110133</name>
</gene>
<dbReference type="Pfam" id="PF14559">
    <property type="entry name" value="TPR_19"/>
    <property type="match status" value="1"/>
</dbReference>
<evidence type="ECO:0000256" key="2">
    <source>
        <dbReference type="SAM" id="SignalP"/>
    </source>
</evidence>
<keyword evidence="4" id="KW-1185">Reference proteome</keyword>
<evidence type="ECO:0000313" key="4">
    <source>
        <dbReference type="Proteomes" id="UP000240572"/>
    </source>
</evidence>
<feature type="repeat" description="TPR" evidence="1">
    <location>
        <begin position="30"/>
        <end position="63"/>
    </location>
</feature>
<dbReference type="AlphaFoldDB" id="A0A2P8CXZ8"/>
<organism evidence="3 4">
    <name type="scientific">Taibaiella chishuiensis</name>
    <dbReference type="NCBI Taxonomy" id="1434707"/>
    <lineage>
        <taxon>Bacteria</taxon>
        <taxon>Pseudomonadati</taxon>
        <taxon>Bacteroidota</taxon>
        <taxon>Chitinophagia</taxon>
        <taxon>Chitinophagales</taxon>
        <taxon>Chitinophagaceae</taxon>
        <taxon>Taibaiella</taxon>
    </lineage>
</organism>
<protein>
    <submittedName>
        <fullName evidence="3">Tetratricopeptide repeat protein</fullName>
    </submittedName>
</protein>
<dbReference type="PROSITE" id="PS50005">
    <property type="entry name" value="TPR"/>
    <property type="match status" value="1"/>
</dbReference>